<feature type="non-terminal residue" evidence="1">
    <location>
        <position position="1"/>
    </location>
</feature>
<dbReference type="AlphaFoldDB" id="A0AAV5W0U6"/>
<evidence type="ECO:0000313" key="2">
    <source>
        <dbReference type="Proteomes" id="UP001432322"/>
    </source>
</evidence>
<gene>
    <name evidence="1" type="ORF">PFISCL1PPCAC_16748</name>
</gene>
<protein>
    <submittedName>
        <fullName evidence="1">Uncharacterized protein</fullName>
    </submittedName>
</protein>
<reference evidence="1" key="1">
    <citation type="submission" date="2023-10" db="EMBL/GenBank/DDBJ databases">
        <title>Genome assembly of Pristionchus species.</title>
        <authorList>
            <person name="Yoshida K."/>
            <person name="Sommer R.J."/>
        </authorList>
    </citation>
    <scope>NUCLEOTIDE SEQUENCE</scope>
    <source>
        <strain evidence="1">RS5133</strain>
    </source>
</reference>
<evidence type="ECO:0000313" key="1">
    <source>
        <dbReference type="EMBL" id="GMT25451.1"/>
    </source>
</evidence>
<name>A0AAV5W0U6_9BILA</name>
<keyword evidence="2" id="KW-1185">Reference proteome</keyword>
<dbReference type="EMBL" id="BTSY01000004">
    <property type="protein sequence ID" value="GMT25451.1"/>
    <property type="molecule type" value="Genomic_DNA"/>
</dbReference>
<feature type="non-terminal residue" evidence="1">
    <location>
        <position position="183"/>
    </location>
</feature>
<sequence>AVFSHWTDDLDLPPELLEYTIRNRADLRERCLHDPDCPFSPSILSNGRCWGHEPDCPFEKSYSAERISCTLPVAQGRIRDRSVQREHFFEQADWGYLNGHGRSELREICSSKDRVGSRLSCSDHLAHCTAENIFFDFSNLNAKKSKRYRDDVIEAGQVGGKCEKFDKNLLEKHTDRESYLQSW</sequence>
<accession>A0AAV5W0U6</accession>
<comment type="caution">
    <text evidence="1">The sequence shown here is derived from an EMBL/GenBank/DDBJ whole genome shotgun (WGS) entry which is preliminary data.</text>
</comment>
<dbReference type="Proteomes" id="UP001432322">
    <property type="component" value="Unassembled WGS sequence"/>
</dbReference>
<proteinExistence type="predicted"/>
<organism evidence="1 2">
    <name type="scientific">Pristionchus fissidentatus</name>
    <dbReference type="NCBI Taxonomy" id="1538716"/>
    <lineage>
        <taxon>Eukaryota</taxon>
        <taxon>Metazoa</taxon>
        <taxon>Ecdysozoa</taxon>
        <taxon>Nematoda</taxon>
        <taxon>Chromadorea</taxon>
        <taxon>Rhabditida</taxon>
        <taxon>Rhabditina</taxon>
        <taxon>Diplogasteromorpha</taxon>
        <taxon>Diplogasteroidea</taxon>
        <taxon>Neodiplogasteridae</taxon>
        <taxon>Pristionchus</taxon>
    </lineage>
</organism>